<comment type="pathway">
    <text evidence="9">Protein modification; lipoprotein biosynthesis (N-acyl transfer).</text>
</comment>
<evidence type="ECO:0000313" key="12">
    <source>
        <dbReference type="Proteomes" id="UP000095607"/>
    </source>
</evidence>
<comment type="function">
    <text evidence="9">Catalyzes the phospholipid dependent N-acylation of the N-terminal cysteine of apolipoprotein, the last step in lipoprotein maturation.</text>
</comment>
<feature type="transmembrane region" description="Helical" evidence="9">
    <location>
        <begin position="58"/>
        <end position="76"/>
    </location>
</feature>
<protein>
    <recommendedName>
        <fullName evidence="9">Apolipoprotein N-acyltransferase</fullName>
        <shortName evidence="9">ALP N-acyltransferase</shortName>
        <ecNumber evidence="9">2.3.1.269</ecNumber>
    </recommendedName>
</protein>
<evidence type="ECO:0000256" key="8">
    <source>
        <dbReference type="ARBA" id="ARBA00023315"/>
    </source>
</evidence>
<evidence type="ECO:0000256" key="2">
    <source>
        <dbReference type="ARBA" id="ARBA00010065"/>
    </source>
</evidence>
<evidence type="ECO:0000256" key="7">
    <source>
        <dbReference type="ARBA" id="ARBA00023136"/>
    </source>
</evidence>
<dbReference type="InterPro" id="IPR004563">
    <property type="entry name" value="Apolipo_AcylTrfase"/>
</dbReference>
<evidence type="ECO:0000313" key="11">
    <source>
        <dbReference type="EMBL" id="AOV03154.1"/>
    </source>
</evidence>
<evidence type="ECO:0000256" key="9">
    <source>
        <dbReference type="HAMAP-Rule" id="MF_01148"/>
    </source>
</evidence>
<dbReference type="Pfam" id="PF20154">
    <property type="entry name" value="LNT_N"/>
    <property type="match status" value="1"/>
</dbReference>
<feature type="transmembrane region" description="Helical" evidence="9">
    <location>
        <begin position="152"/>
        <end position="173"/>
    </location>
</feature>
<dbReference type="PROSITE" id="PS50263">
    <property type="entry name" value="CN_HYDROLASE"/>
    <property type="match status" value="1"/>
</dbReference>
<dbReference type="Proteomes" id="UP000095607">
    <property type="component" value="Chromosome"/>
</dbReference>
<organism evidence="11 12">
    <name type="scientific">Delftia tsuruhatensis</name>
    <dbReference type="NCBI Taxonomy" id="180282"/>
    <lineage>
        <taxon>Bacteria</taxon>
        <taxon>Pseudomonadati</taxon>
        <taxon>Pseudomonadota</taxon>
        <taxon>Betaproteobacteria</taxon>
        <taxon>Burkholderiales</taxon>
        <taxon>Comamonadaceae</taxon>
        <taxon>Delftia</taxon>
    </lineage>
</organism>
<dbReference type="Gene3D" id="3.60.110.10">
    <property type="entry name" value="Carbon-nitrogen hydrolase"/>
    <property type="match status" value="1"/>
</dbReference>
<dbReference type="PANTHER" id="PTHR38686">
    <property type="entry name" value="APOLIPOPROTEIN N-ACYLTRANSFERASE"/>
    <property type="match status" value="1"/>
</dbReference>
<feature type="transmembrane region" description="Helical" evidence="9">
    <location>
        <begin position="519"/>
        <end position="541"/>
    </location>
</feature>
<evidence type="ECO:0000256" key="6">
    <source>
        <dbReference type="ARBA" id="ARBA00022989"/>
    </source>
</evidence>
<comment type="similarity">
    <text evidence="2 9">Belongs to the CN hydrolase family. Apolipoprotein N-acyltransferase subfamily.</text>
</comment>
<dbReference type="Pfam" id="PF00795">
    <property type="entry name" value="CN_hydrolase"/>
    <property type="match status" value="1"/>
</dbReference>
<evidence type="ECO:0000259" key="10">
    <source>
        <dbReference type="PROSITE" id="PS50263"/>
    </source>
</evidence>
<name>A0ABM6E6W4_9BURK</name>
<feature type="domain" description="CN hydrolase" evidence="10">
    <location>
        <begin position="265"/>
        <end position="509"/>
    </location>
</feature>
<comment type="catalytic activity">
    <reaction evidence="9">
        <text>N-terminal S-1,2-diacyl-sn-glyceryl-L-cysteinyl-[lipoprotein] + a glycerophospholipid = N-acyl-S-1,2-diacyl-sn-glyceryl-L-cysteinyl-[lipoprotein] + a 2-acyl-sn-glycero-3-phospholipid + H(+)</text>
        <dbReference type="Rhea" id="RHEA:48228"/>
        <dbReference type="Rhea" id="RHEA-COMP:14681"/>
        <dbReference type="Rhea" id="RHEA-COMP:14684"/>
        <dbReference type="ChEBI" id="CHEBI:15378"/>
        <dbReference type="ChEBI" id="CHEBI:136912"/>
        <dbReference type="ChEBI" id="CHEBI:140656"/>
        <dbReference type="ChEBI" id="CHEBI:140657"/>
        <dbReference type="ChEBI" id="CHEBI:140660"/>
        <dbReference type="EC" id="2.3.1.269"/>
    </reaction>
</comment>
<keyword evidence="3 9" id="KW-1003">Cell membrane</keyword>
<dbReference type="InterPro" id="IPR045378">
    <property type="entry name" value="LNT_N"/>
</dbReference>
<keyword evidence="4 9" id="KW-0808">Transferase</keyword>
<keyword evidence="5 9" id="KW-0812">Transmembrane</keyword>
<gene>
    <name evidence="9" type="primary">lnt</name>
    <name evidence="11" type="ORF">BI380_18275</name>
</gene>
<feature type="transmembrane region" description="Helical" evidence="9">
    <location>
        <begin position="193"/>
        <end position="216"/>
    </location>
</feature>
<accession>A0ABM6E6W4</accession>
<dbReference type="EMBL" id="CP017420">
    <property type="protein sequence ID" value="AOV03154.1"/>
    <property type="molecule type" value="Genomic_DNA"/>
</dbReference>
<dbReference type="CDD" id="cd07571">
    <property type="entry name" value="ALP_N-acyl_transferase"/>
    <property type="match status" value="1"/>
</dbReference>
<dbReference type="EC" id="2.3.1.269" evidence="9"/>
<keyword evidence="6 9" id="KW-1133">Transmembrane helix</keyword>
<feature type="transmembrane region" description="Helical" evidence="9">
    <location>
        <begin position="117"/>
        <end position="140"/>
    </location>
</feature>
<proteinExistence type="inferred from homology"/>
<keyword evidence="8 9" id="KW-0012">Acyltransferase</keyword>
<dbReference type="PANTHER" id="PTHR38686:SF1">
    <property type="entry name" value="APOLIPOPROTEIN N-ACYLTRANSFERASE"/>
    <property type="match status" value="1"/>
</dbReference>
<keyword evidence="12" id="KW-1185">Reference proteome</keyword>
<sequence>MPLSSSSAFSQDGRRMGRLALGVLLLLLAGAAQALSLAWPWARGQGDGPLSLVGGYGRPLWWLQILSLAVLARALQTAQRPAQAAGRAMLYATAWLVATFWWLFISMHVYGGLPAPLAVAAVLALAAFLGSYYAVAAWGWHKLRPTSTAGGALLFAAVWLLAELARGWLWTGFPWGAGGYAHVEGPLSVLPRWIGVYGTGAVASWLAYWLAALAAGSRGGQALRPARCAATVAALVLAWGGLWWLRDAAINAPSAERPALSVAMLQGNIPQDEKFEAGSGIPLALGWYGRELRAATAQLVVAPETAVPLLPQQLPEEYLDLLREPYLKKGGRQAALLGIPLGSEEAGYTNSVVGWQPGQIQDYQYDKHHLVPFGEFIPPLFRWFTQMMNIPLGDFNRGALGQPSMAWAGERLSPNICYEDLFGEELGAHFGNAATAPTVLVNFSNIGWFGDSVAIDQHLAISRMRALEFERPMLRATNTGATVAIDHRGVVTHALVPYERAVLEASVQGREALTPFARWVNAAGLVPLCAAAAAVLLVAWIGRRRASVQGL</sequence>
<dbReference type="HAMAP" id="MF_01148">
    <property type="entry name" value="Lnt"/>
    <property type="match status" value="1"/>
</dbReference>
<comment type="subcellular location">
    <subcellularLocation>
        <location evidence="1 9">Cell membrane</location>
        <topology evidence="1 9">Multi-pass membrane protein</topology>
    </subcellularLocation>
</comment>
<dbReference type="NCBIfam" id="TIGR00546">
    <property type="entry name" value="lnt"/>
    <property type="match status" value="1"/>
</dbReference>
<dbReference type="InterPro" id="IPR003010">
    <property type="entry name" value="C-N_Hydrolase"/>
</dbReference>
<evidence type="ECO:0000256" key="3">
    <source>
        <dbReference type="ARBA" id="ARBA00022475"/>
    </source>
</evidence>
<dbReference type="RefSeq" id="WP_046241068.1">
    <property type="nucleotide sequence ID" value="NZ_CBCSDN010000001.1"/>
</dbReference>
<feature type="transmembrane region" description="Helical" evidence="9">
    <location>
        <begin position="88"/>
        <end position="111"/>
    </location>
</feature>
<evidence type="ECO:0000256" key="4">
    <source>
        <dbReference type="ARBA" id="ARBA00022679"/>
    </source>
</evidence>
<dbReference type="InterPro" id="IPR036526">
    <property type="entry name" value="C-N_Hydrolase_sf"/>
</dbReference>
<evidence type="ECO:0000256" key="1">
    <source>
        <dbReference type="ARBA" id="ARBA00004651"/>
    </source>
</evidence>
<evidence type="ECO:0000256" key="5">
    <source>
        <dbReference type="ARBA" id="ARBA00022692"/>
    </source>
</evidence>
<dbReference type="SUPFAM" id="SSF56317">
    <property type="entry name" value="Carbon-nitrogen hydrolase"/>
    <property type="match status" value="1"/>
</dbReference>
<keyword evidence="7 9" id="KW-0472">Membrane</keyword>
<feature type="transmembrane region" description="Helical" evidence="9">
    <location>
        <begin position="228"/>
        <end position="245"/>
    </location>
</feature>
<reference evidence="11 12" key="1">
    <citation type="submission" date="2016-09" db="EMBL/GenBank/DDBJ databases">
        <title>Complete genome sequence of Deltia acidovorans CM13 isolated from murine proximal colonic tissue.</title>
        <authorList>
            <person name="Saffarian A."/>
        </authorList>
    </citation>
    <scope>NUCLEOTIDE SEQUENCE [LARGE SCALE GENOMIC DNA]</scope>
    <source>
        <strain evidence="11 12">CM13</strain>
    </source>
</reference>